<dbReference type="SMART" id="SM00181">
    <property type="entry name" value="EGF"/>
    <property type="match status" value="6"/>
</dbReference>
<dbReference type="SUPFAM" id="SSF57567">
    <property type="entry name" value="Serine protease inhibitors"/>
    <property type="match status" value="1"/>
</dbReference>
<dbReference type="SUPFAM" id="SSF82895">
    <property type="entry name" value="TSP-1 type 1 repeat"/>
    <property type="match status" value="1"/>
</dbReference>
<keyword evidence="6" id="KW-0325">Glycoprotein</keyword>
<evidence type="ECO:0000256" key="1">
    <source>
        <dbReference type="ARBA" id="ARBA00022536"/>
    </source>
</evidence>
<keyword evidence="2" id="KW-0677">Repeat</keyword>
<dbReference type="InterPro" id="IPR000152">
    <property type="entry name" value="EGF-type_Asp/Asn_hydroxyl_site"/>
</dbReference>
<evidence type="ECO:0000256" key="6">
    <source>
        <dbReference type="ARBA" id="ARBA00023180"/>
    </source>
</evidence>
<dbReference type="InterPro" id="IPR049883">
    <property type="entry name" value="NOTCH1_EGF-like"/>
</dbReference>
<evidence type="ECO:0000259" key="8">
    <source>
        <dbReference type="PROSITE" id="PS01225"/>
    </source>
</evidence>
<feature type="domain" description="CTCK" evidence="8">
    <location>
        <begin position="1122"/>
        <end position="1194"/>
    </location>
</feature>
<evidence type="ECO:0000259" key="11">
    <source>
        <dbReference type="PROSITE" id="PS51465"/>
    </source>
</evidence>
<dbReference type="InterPro" id="IPR000742">
    <property type="entry name" value="EGF"/>
</dbReference>
<dbReference type="SMART" id="SM00179">
    <property type="entry name" value="EGF_CA"/>
    <property type="match status" value="5"/>
</dbReference>
<dbReference type="Gene3D" id="3.30.60.30">
    <property type="match status" value="3"/>
</dbReference>
<dbReference type="InterPro" id="IPR002350">
    <property type="entry name" value="Kazal_dom"/>
</dbReference>
<dbReference type="PROSITE" id="PS00010">
    <property type="entry name" value="ASX_HYDROXYL"/>
    <property type="match status" value="3"/>
</dbReference>
<dbReference type="PROSITE" id="PS51465">
    <property type="entry name" value="KAZAL_2"/>
    <property type="match status" value="1"/>
</dbReference>
<gene>
    <name evidence="12" type="ORF">KUTeg_015050</name>
</gene>
<sequence>MGVAIVSNNAEDPQPVDPTTDTEIKVNYTGIKDEQVDVLVSHHKFCYQPIKYDCLNSLLLGAKKFEWINPDDVAFKYLGSGTNEAETCSCGNDGYCGGNYTRADLETRQCNCDIGEGEWRRDAGIISNTDDLPIVKIRIAKSSLEGSNSSLTLGKLYCSNKMFDLNECMLDFHDCHPLAYCKNTEGSFQCICKAGYRGADVPDVWANGRYCYDDDECQRPVCPLSADCINLPGKFECVCKDGYEQIGPRECRNIDECANDTLNDCHQDAVCFDLQGLEGKYKCRCKPGYDGNGTYCTPVGTCSCFGDPHCKSFDKKWMHFQGDCQYLMSTDGCHGNTPSYEIRTTYWNQGKSYINDVSWVKEVEVRLYDEHTHVIELLQSNEVKVDGYLRKLPYMPPSSHFYVRKFDRDIKLTLLQLGITVIWDGKQSVDVVVGYEFMNKTCGLCGNFDGVSSNDWVIGDECPNTGSQTDNVNLFGNSWAISQYVQQNECNFDCNAPPPVECSAMADSIARSYCEEYIYVGEMYGKKFRKCLANMTSDEVDEFFVSCKTDVCKNMKDKMGAICDHAEELVKICADEYLIEITDWKSADMCGEQCGDYEEFGMASEASQTDCIEVVQGTPYTNKSPIPVEGCYCKEGYVMDAGKCVLPEECGCIYEGSYYSIGDIIVESGCSKTYACAPNNTLDGSMLECHQNATCTLKDGVYGCHCNDGFVSMDNSGTDCIEDPCTTNPCNGTGQKCVLNSTSENGYSCQCIMGYTGDCNKCEDIDECATHTDDCTSNAKCKNLNGTYECECYDGFTEKTVKGKDECVDVDECGTGLHNCNTTTHKCVNTLGGFQCVECEEGTSGDSCCVCVGNLCQKNSPVCGTDGQTYQSERDLIISDCKLRYESMQEGAEKRIFLDYEGECQASCANTQCKKYQECKDNTETTGIPSCECELCTEFETEEKEVCSVMLDSFRSDCEFKKQMCKMDEEDELLPDNSPCEDNKNGPPVEEWGEWSDCSVPCGNGTKTRTRNAIANVDTEYLKQKYPLEATANCYMDPCPDSPCYTMTCAVDGQVCVENDDGTANCECPNCAGQGLEESCGKVGDTRDTFKNPCEIQAQACQKGLPFEILHEGRCDVEPLECQKMENFVRKVHNGCVKFVNIGKCDGGCGLYSNHCCRPKKMTTKIEAFRCGGNTYYKEFDVIEECECEEIPLP</sequence>
<comment type="caution">
    <text evidence="12">The sequence shown here is derived from an EMBL/GenBank/DDBJ whole genome shotgun (WGS) entry which is preliminary data.</text>
</comment>
<dbReference type="SMART" id="SM00216">
    <property type="entry name" value="VWD"/>
    <property type="match status" value="1"/>
</dbReference>
<feature type="domain" description="EGF-like" evidence="9">
    <location>
        <begin position="721"/>
        <end position="760"/>
    </location>
</feature>
<dbReference type="PROSITE" id="PS50026">
    <property type="entry name" value="EGF_3"/>
    <property type="match status" value="5"/>
</dbReference>
<evidence type="ECO:0000313" key="12">
    <source>
        <dbReference type="EMBL" id="KAJ8306966.1"/>
    </source>
</evidence>
<dbReference type="InterPro" id="IPR000884">
    <property type="entry name" value="TSP1_rpt"/>
</dbReference>
<keyword evidence="3" id="KW-0106">Calcium</keyword>
<dbReference type="PROSITE" id="PS51233">
    <property type="entry name" value="VWFD"/>
    <property type="match status" value="1"/>
</dbReference>
<feature type="domain" description="EGF-like" evidence="9">
    <location>
        <begin position="164"/>
        <end position="203"/>
    </location>
</feature>
<dbReference type="PANTHER" id="PTHR11339:SF402">
    <property type="entry name" value="VWFD DOMAIN-CONTAINING PROTEIN"/>
    <property type="match status" value="1"/>
</dbReference>
<proteinExistence type="predicted"/>
<keyword evidence="4" id="KW-0524">Neurogenesis</keyword>
<dbReference type="InterPro" id="IPR001846">
    <property type="entry name" value="VWF_type-D"/>
</dbReference>
<reference evidence="12 13" key="1">
    <citation type="submission" date="2022-12" db="EMBL/GenBank/DDBJ databases">
        <title>Chromosome-level genome of Tegillarca granosa.</title>
        <authorList>
            <person name="Kim J."/>
        </authorList>
    </citation>
    <scope>NUCLEOTIDE SEQUENCE [LARGE SCALE GENOMIC DNA]</scope>
    <source>
        <strain evidence="12">Teg-2019</strain>
        <tissue evidence="12">Adductor muscle</tissue>
    </source>
</reference>
<name>A0ABQ9ENZ7_TEGGR</name>
<dbReference type="SUPFAM" id="SSF57184">
    <property type="entry name" value="Growth factor receptor domain"/>
    <property type="match status" value="1"/>
</dbReference>
<dbReference type="Pfam" id="PF07645">
    <property type="entry name" value="EGF_CA"/>
    <property type="match status" value="4"/>
</dbReference>
<organism evidence="12 13">
    <name type="scientific">Tegillarca granosa</name>
    <name type="common">Malaysian cockle</name>
    <name type="synonym">Anadara granosa</name>
    <dbReference type="NCBI Taxonomy" id="220873"/>
    <lineage>
        <taxon>Eukaryota</taxon>
        <taxon>Metazoa</taxon>
        <taxon>Spiralia</taxon>
        <taxon>Lophotrochozoa</taxon>
        <taxon>Mollusca</taxon>
        <taxon>Bivalvia</taxon>
        <taxon>Autobranchia</taxon>
        <taxon>Pteriomorphia</taxon>
        <taxon>Arcoida</taxon>
        <taxon>Arcoidea</taxon>
        <taxon>Arcidae</taxon>
        <taxon>Tegillarca</taxon>
    </lineage>
</organism>
<dbReference type="SUPFAM" id="SSF57196">
    <property type="entry name" value="EGF/Laminin"/>
    <property type="match status" value="1"/>
</dbReference>
<feature type="domain" description="EGF-like" evidence="9">
    <location>
        <begin position="253"/>
        <end position="297"/>
    </location>
</feature>
<dbReference type="Pfam" id="PF00090">
    <property type="entry name" value="TSP_1"/>
    <property type="match status" value="1"/>
</dbReference>
<dbReference type="InterPro" id="IPR003645">
    <property type="entry name" value="Fol_N"/>
</dbReference>
<feature type="domain" description="VWFD" evidence="10">
    <location>
        <begin position="300"/>
        <end position="491"/>
    </location>
</feature>
<evidence type="ECO:0000313" key="13">
    <source>
        <dbReference type="Proteomes" id="UP001217089"/>
    </source>
</evidence>
<dbReference type="InterPro" id="IPR009030">
    <property type="entry name" value="Growth_fac_rcpt_cys_sf"/>
</dbReference>
<dbReference type="CDD" id="cd19941">
    <property type="entry name" value="TIL"/>
    <property type="match status" value="1"/>
</dbReference>
<evidence type="ECO:0000256" key="7">
    <source>
        <dbReference type="PROSITE-ProRule" id="PRU00076"/>
    </source>
</evidence>
<dbReference type="PROSITE" id="PS01187">
    <property type="entry name" value="EGF_CA"/>
    <property type="match status" value="2"/>
</dbReference>
<evidence type="ECO:0000256" key="5">
    <source>
        <dbReference type="ARBA" id="ARBA00023157"/>
    </source>
</evidence>
<dbReference type="PROSITE" id="PS50092">
    <property type="entry name" value="TSP1"/>
    <property type="match status" value="1"/>
</dbReference>
<evidence type="ECO:0000256" key="4">
    <source>
        <dbReference type="ARBA" id="ARBA00022902"/>
    </source>
</evidence>
<dbReference type="SMART" id="SM00280">
    <property type="entry name" value="KAZAL"/>
    <property type="match status" value="2"/>
</dbReference>
<dbReference type="PROSITE" id="PS01186">
    <property type="entry name" value="EGF_2"/>
    <property type="match status" value="2"/>
</dbReference>
<dbReference type="SMART" id="SM00274">
    <property type="entry name" value="FOLN"/>
    <property type="match status" value="2"/>
</dbReference>
<dbReference type="Gene3D" id="2.10.25.10">
    <property type="entry name" value="Laminin"/>
    <property type="match status" value="6"/>
</dbReference>
<feature type="domain" description="EGF-like" evidence="9">
    <location>
        <begin position="764"/>
        <end position="802"/>
    </location>
</feature>
<dbReference type="InterPro" id="IPR006207">
    <property type="entry name" value="Cys_knot_C"/>
</dbReference>
<dbReference type="SMART" id="SM00041">
    <property type="entry name" value="CT"/>
    <property type="match status" value="1"/>
</dbReference>
<evidence type="ECO:0000259" key="10">
    <source>
        <dbReference type="PROSITE" id="PS51233"/>
    </source>
</evidence>
<keyword evidence="1 7" id="KW-0245">EGF-like domain</keyword>
<dbReference type="InterPro" id="IPR036383">
    <property type="entry name" value="TSP1_rpt_sf"/>
</dbReference>
<evidence type="ECO:0000256" key="2">
    <source>
        <dbReference type="ARBA" id="ARBA00022737"/>
    </source>
</evidence>
<dbReference type="InterPro" id="IPR001881">
    <property type="entry name" value="EGF-like_Ca-bd_dom"/>
</dbReference>
<dbReference type="Pfam" id="PF00008">
    <property type="entry name" value="EGF"/>
    <property type="match status" value="1"/>
</dbReference>
<dbReference type="CDD" id="cd00054">
    <property type="entry name" value="EGF_CA"/>
    <property type="match status" value="3"/>
</dbReference>
<accession>A0ABQ9ENZ7</accession>
<dbReference type="Gene3D" id="2.20.100.10">
    <property type="entry name" value="Thrombospondin type-1 (TSP1) repeat"/>
    <property type="match status" value="1"/>
</dbReference>
<keyword evidence="13" id="KW-1185">Reference proteome</keyword>
<dbReference type="Pfam" id="PF00094">
    <property type="entry name" value="VWD"/>
    <property type="match status" value="1"/>
</dbReference>
<evidence type="ECO:0000256" key="3">
    <source>
        <dbReference type="ARBA" id="ARBA00022837"/>
    </source>
</evidence>
<feature type="domain" description="EGF-like" evidence="9">
    <location>
        <begin position="213"/>
        <end position="252"/>
    </location>
</feature>
<protein>
    <submittedName>
        <fullName evidence="12">Uncharacterized protein</fullName>
    </submittedName>
</protein>
<dbReference type="EMBL" id="JARBDR010000793">
    <property type="protein sequence ID" value="KAJ8306966.1"/>
    <property type="molecule type" value="Genomic_DNA"/>
</dbReference>
<feature type="domain" description="Kazal-like" evidence="11">
    <location>
        <begin position="842"/>
        <end position="906"/>
    </location>
</feature>
<dbReference type="PANTHER" id="PTHR11339">
    <property type="entry name" value="EXTRACELLULAR MATRIX GLYCOPROTEIN RELATED"/>
    <property type="match status" value="1"/>
</dbReference>
<keyword evidence="5" id="KW-1015">Disulfide bond</keyword>
<dbReference type="InterPro" id="IPR018097">
    <property type="entry name" value="EGF_Ca-bd_CS"/>
</dbReference>
<comment type="caution">
    <text evidence="7">Lacks conserved residue(s) required for the propagation of feature annotation.</text>
</comment>
<dbReference type="InterPro" id="IPR036084">
    <property type="entry name" value="Ser_inhib-like_sf"/>
</dbReference>
<dbReference type="PROSITE" id="PS01225">
    <property type="entry name" value="CTCK_2"/>
    <property type="match status" value="1"/>
</dbReference>
<dbReference type="SMART" id="SM00209">
    <property type="entry name" value="TSP1"/>
    <property type="match status" value="1"/>
</dbReference>
<dbReference type="Proteomes" id="UP001217089">
    <property type="component" value="Unassembled WGS sequence"/>
</dbReference>
<evidence type="ECO:0000259" key="9">
    <source>
        <dbReference type="PROSITE" id="PS50026"/>
    </source>
</evidence>
<dbReference type="InterPro" id="IPR050780">
    <property type="entry name" value="Mucin_vWF_Thrombospondin_sf"/>
</dbReference>